<dbReference type="AlphaFoldDB" id="A0A7I8VXS4"/>
<accession>A0A7I8VXS4</accession>
<reference evidence="2 3" key="1">
    <citation type="submission" date="2020-08" db="EMBL/GenBank/DDBJ databases">
        <authorList>
            <person name="Hejnol A."/>
        </authorList>
    </citation>
    <scope>NUCLEOTIDE SEQUENCE [LARGE SCALE GENOMIC DNA]</scope>
</reference>
<feature type="transmembrane region" description="Helical" evidence="1">
    <location>
        <begin position="193"/>
        <end position="212"/>
    </location>
</feature>
<keyword evidence="1" id="KW-0472">Membrane</keyword>
<dbReference type="Proteomes" id="UP000549394">
    <property type="component" value="Unassembled WGS sequence"/>
</dbReference>
<name>A0A7I8VXS4_9ANNE</name>
<protein>
    <submittedName>
        <fullName evidence="2">DgyrCDS9082</fullName>
    </submittedName>
</protein>
<proteinExistence type="predicted"/>
<keyword evidence="1" id="KW-1133">Transmembrane helix</keyword>
<keyword evidence="3" id="KW-1185">Reference proteome</keyword>
<feature type="transmembrane region" description="Helical" evidence="1">
    <location>
        <begin position="91"/>
        <end position="112"/>
    </location>
</feature>
<organism evidence="2 3">
    <name type="scientific">Dimorphilus gyrociliatus</name>
    <dbReference type="NCBI Taxonomy" id="2664684"/>
    <lineage>
        <taxon>Eukaryota</taxon>
        <taxon>Metazoa</taxon>
        <taxon>Spiralia</taxon>
        <taxon>Lophotrochozoa</taxon>
        <taxon>Annelida</taxon>
        <taxon>Polychaeta</taxon>
        <taxon>Polychaeta incertae sedis</taxon>
        <taxon>Dinophilidae</taxon>
        <taxon>Dimorphilus</taxon>
    </lineage>
</organism>
<evidence type="ECO:0000313" key="2">
    <source>
        <dbReference type="EMBL" id="CAD5120517.1"/>
    </source>
</evidence>
<sequence>MTPPKNAQGPTKWAVPVPAFRPTEGLQPRINHQQQIANGLSNASANFKTPVVVSRLCKQSINYQNYEDDQEDEPTSLTEINEHYLYDRKKVVCSILMAMAIIMLIIGTALLIKSNHNEDKWKARCEKEKKVDNVTRSLLMSKYDCENIKSYRRLFSTYIFLWEPILLIGVSMLFYATVELRENPSRFVIMQKVLLLSLTGVTTAAWVTAMMANGMRLVGKVLYETASGVLATLYVMESASYIHIITLILMEIAIVVSKNIIINFINRVDLI</sequence>
<evidence type="ECO:0000256" key="1">
    <source>
        <dbReference type="SAM" id="Phobius"/>
    </source>
</evidence>
<comment type="caution">
    <text evidence="2">The sequence shown here is derived from an EMBL/GenBank/DDBJ whole genome shotgun (WGS) entry which is preliminary data.</text>
</comment>
<feature type="transmembrane region" description="Helical" evidence="1">
    <location>
        <begin position="159"/>
        <end position="181"/>
    </location>
</feature>
<feature type="transmembrane region" description="Helical" evidence="1">
    <location>
        <begin position="241"/>
        <end position="265"/>
    </location>
</feature>
<keyword evidence="1" id="KW-0812">Transmembrane</keyword>
<gene>
    <name evidence="2" type="ORF">DGYR_LOCUS8607</name>
</gene>
<dbReference type="EMBL" id="CAJFCJ010000012">
    <property type="protein sequence ID" value="CAD5120517.1"/>
    <property type="molecule type" value="Genomic_DNA"/>
</dbReference>
<evidence type="ECO:0000313" key="3">
    <source>
        <dbReference type="Proteomes" id="UP000549394"/>
    </source>
</evidence>